<evidence type="ECO:0000256" key="7">
    <source>
        <dbReference type="HAMAP-Rule" id="MF_00001"/>
    </source>
</evidence>
<dbReference type="GO" id="GO:0006207">
    <property type="term" value="P:'de novo' pyrimidine nucleobase biosynthetic process"/>
    <property type="evidence" value="ECO:0007669"/>
    <property type="project" value="InterPro"/>
</dbReference>
<dbReference type="NCBIfam" id="NF002032">
    <property type="entry name" value="PRK00856.1"/>
    <property type="match status" value="1"/>
</dbReference>
<dbReference type="UniPathway" id="UPA00070">
    <property type="reaction ID" value="UER00116"/>
</dbReference>
<evidence type="ECO:0000256" key="4">
    <source>
        <dbReference type="ARBA" id="ARBA00022975"/>
    </source>
</evidence>
<dbReference type="RefSeq" id="WP_057986763.1">
    <property type="nucleotide sequence ID" value="NZ_JAGGKH010000002.1"/>
</dbReference>
<dbReference type="InterPro" id="IPR006131">
    <property type="entry name" value="Asp_carbamoyltransf_Asp/Orn-bd"/>
</dbReference>
<dbReference type="HAMAP" id="MF_00001">
    <property type="entry name" value="Asp_carb_tr"/>
    <property type="match status" value="1"/>
</dbReference>
<dbReference type="InterPro" id="IPR002082">
    <property type="entry name" value="Asp_carbamoyltransf"/>
</dbReference>
<feature type="binding site" evidence="7">
    <location>
        <position position="50"/>
    </location>
    <ligand>
        <name>carbamoyl phosphate</name>
        <dbReference type="ChEBI" id="CHEBI:58228"/>
    </ligand>
</feature>
<dbReference type="Proteomes" id="UP000077881">
    <property type="component" value="Unassembled WGS sequence"/>
</dbReference>
<evidence type="ECO:0000259" key="9">
    <source>
        <dbReference type="Pfam" id="PF02729"/>
    </source>
</evidence>
<dbReference type="GO" id="GO:0016597">
    <property type="term" value="F:amino acid binding"/>
    <property type="evidence" value="ECO:0007669"/>
    <property type="project" value="InterPro"/>
</dbReference>
<protein>
    <recommendedName>
        <fullName evidence="7">Aspartate carbamoyltransferase</fullName>
        <ecNumber evidence="7">2.1.3.2</ecNumber>
    </recommendedName>
    <alternativeName>
        <fullName evidence="7">Aspartate transcarbamylase</fullName>
        <shortName evidence="7">ATCase</shortName>
    </alternativeName>
</protein>
<evidence type="ECO:0000256" key="2">
    <source>
        <dbReference type="ARBA" id="ARBA00008896"/>
    </source>
</evidence>
<feature type="binding site" evidence="7">
    <location>
        <position position="130"/>
    </location>
    <ligand>
        <name>carbamoyl phosphate</name>
        <dbReference type="ChEBI" id="CHEBI:58228"/>
    </ligand>
</feature>
<comment type="subunit">
    <text evidence="7">Heterododecamer (2C3:3R2) of six catalytic PyrB chains organized as two trimers (C3), and six regulatory PyrI chains organized as three dimers (R2).</text>
</comment>
<feature type="binding site" evidence="7">
    <location>
        <position position="49"/>
    </location>
    <ligand>
        <name>carbamoyl phosphate</name>
        <dbReference type="ChEBI" id="CHEBI:58228"/>
    </ligand>
</feature>
<feature type="domain" description="Aspartate/ornithine carbamoyltransferase Asp/Orn-binding" evidence="8">
    <location>
        <begin position="146"/>
        <end position="286"/>
    </location>
</feature>
<dbReference type="OrthoDB" id="9774690at2"/>
<dbReference type="PRINTS" id="PR00100">
    <property type="entry name" value="AOTCASE"/>
</dbReference>
<comment type="pathway">
    <text evidence="1 7">Pyrimidine metabolism; UMP biosynthesis via de novo pathway; (S)-dihydroorotate from bicarbonate: step 2/3.</text>
</comment>
<comment type="caution">
    <text evidence="10">The sequence shown here is derived from an EMBL/GenBank/DDBJ whole genome shotgun (WGS) entry which is preliminary data.</text>
</comment>
<dbReference type="PROSITE" id="PS00097">
    <property type="entry name" value="CARBAMOYLTRANSFERASE"/>
    <property type="match status" value="1"/>
</dbReference>
<comment type="similarity">
    <text evidence="2 7">Belongs to the aspartate/ornithine carbamoyltransferase superfamily. ATCase family.</text>
</comment>
<dbReference type="PATRIC" id="fig|217031.6.peg.1795"/>
<dbReference type="FunFam" id="3.40.50.1370:FF:000011">
    <property type="entry name" value="Aspartate carbamoyltransferase"/>
    <property type="match status" value="1"/>
</dbReference>
<organism evidence="10 11">
    <name type="scientific">Lederbergia galactosidilytica</name>
    <dbReference type="NCBI Taxonomy" id="217031"/>
    <lineage>
        <taxon>Bacteria</taxon>
        <taxon>Bacillati</taxon>
        <taxon>Bacillota</taxon>
        <taxon>Bacilli</taxon>
        <taxon>Bacillales</taxon>
        <taxon>Bacillaceae</taxon>
        <taxon>Lederbergia</taxon>
    </lineage>
</organism>
<feature type="binding site" evidence="7">
    <location>
        <position position="127"/>
    </location>
    <ligand>
        <name>carbamoyl phosphate</name>
        <dbReference type="ChEBI" id="CHEBI:58228"/>
    </ligand>
</feature>
<feature type="binding site" evidence="7">
    <location>
        <position position="250"/>
    </location>
    <ligand>
        <name>carbamoyl phosphate</name>
        <dbReference type="ChEBI" id="CHEBI:58228"/>
    </ligand>
</feature>
<dbReference type="GO" id="GO:0044205">
    <property type="term" value="P:'de novo' UMP biosynthetic process"/>
    <property type="evidence" value="ECO:0007669"/>
    <property type="project" value="UniProtKB-UniRule"/>
</dbReference>
<evidence type="ECO:0000256" key="3">
    <source>
        <dbReference type="ARBA" id="ARBA00022679"/>
    </source>
</evidence>
<dbReference type="GO" id="GO:0004070">
    <property type="term" value="F:aspartate carbamoyltransferase activity"/>
    <property type="evidence" value="ECO:0007669"/>
    <property type="project" value="UniProtKB-UniRule"/>
</dbReference>
<keyword evidence="11" id="KW-1185">Reference proteome</keyword>
<name>A0A177ZY37_9BACI</name>
<dbReference type="SUPFAM" id="SSF53671">
    <property type="entry name" value="Aspartate/ornithine carbamoyltransferase"/>
    <property type="match status" value="1"/>
</dbReference>
<dbReference type="AlphaFoldDB" id="A0A177ZY37"/>
<dbReference type="GO" id="GO:0005829">
    <property type="term" value="C:cytosol"/>
    <property type="evidence" value="ECO:0007669"/>
    <property type="project" value="TreeGrafter"/>
</dbReference>
<evidence type="ECO:0000259" key="8">
    <source>
        <dbReference type="Pfam" id="PF00185"/>
    </source>
</evidence>
<dbReference type="PANTHER" id="PTHR45753">
    <property type="entry name" value="ORNITHINE CARBAMOYLTRANSFERASE, MITOCHONDRIAL"/>
    <property type="match status" value="1"/>
</dbReference>
<evidence type="ECO:0000256" key="6">
    <source>
        <dbReference type="ARBA" id="ARBA00048859"/>
    </source>
</evidence>
<evidence type="ECO:0000256" key="1">
    <source>
        <dbReference type="ARBA" id="ARBA00004852"/>
    </source>
</evidence>
<feature type="binding site" evidence="7">
    <location>
        <position position="251"/>
    </location>
    <ligand>
        <name>carbamoyl phosphate</name>
        <dbReference type="ChEBI" id="CHEBI:58228"/>
    </ligand>
</feature>
<keyword evidence="4 7" id="KW-0665">Pyrimidine biosynthesis</keyword>
<dbReference type="EMBL" id="LDJR01000037">
    <property type="protein sequence ID" value="OAK72613.1"/>
    <property type="molecule type" value="Genomic_DNA"/>
</dbReference>
<feature type="domain" description="Aspartate/ornithine carbamoyltransferase carbamoyl-P binding" evidence="9">
    <location>
        <begin position="2"/>
        <end position="140"/>
    </location>
</feature>
<feature type="binding site" evidence="7">
    <location>
        <position position="77"/>
    </location>
    <ligand>
        <name>L-aspartate</name>
        <dbReference type="ChEBI" id="CHEBI:29991"/>
    </ligand>
</feature>
<evidence type="ECO:0000313" key="10">
    <source>
        <dbReference type="EMBL" id="OAK72613.1"/>
    </source>
</evidence>
<dbReference type="Gene3D" id="3.40.50.1370">
    <property type="entry name" value="Aspartate/ornithine carbamoyltransferase"/>
    <property type="match status" value="2"/>
</dbReference>
<reference evidence="10 11" key="1">
    <citation type="submission" date="2015-05" db="EMBL/GenBank/DDBJ databases">
        <title>Comparison of genome.</title>
        <authorList>
            <person name="Zheng Z."/>
            <person name="Sun M."/>
        </authorList>
    </citation>
    <scope>NUCLEOTIDE SEQUENCE [LARGE SCALE GENOMIC DNA]</scope>
    <source>
        <strain evidence="10 11">G25-74</strain>
    </source>
</reference>
<evidence type="ECO:0000256" key="5">
    <source>
        <dbReference type="ARBA" id="ARBA00043884"/>
    </source>
</evidence>
<dbReference type="Pfam" id="PF00185">
    <property type="entry name" value="OTCace"/>
    <property type="match status" value="1"/>
</dbReference>
<dbReference type="GO" id="GO:0006520">
    <property type="term" value="P:amino acid metabolic process"/>
    <property type="evidence" value="ECO:0007669"/>
    <property type="project" value="InterPro"/>
</dbReference>
<feature type="binding site" evidence="7">
    <location>
        <position position="209"/>
    </location>
    <ligand>
        <name>L-aspartate</name>
        <dbReference type="ChEBI" id="CHEBI:29991"/>
    </ligand>
</feature>
<comment type="catalytic activity">
    <reaction evidence="6 7">
        <text>carbamoyl phosphate + L-aspartate = N-carbamoyl-L-aspartate + phosphate + H(+)</text>
        <dbReference type="Rhea" id="RHEA:20013"/>
        <dbReference type="ChEBI" id="CHEBI:15378"/>
        <dbReference type="ChEBI" id="CHEBI:29991"/>
        <dbReference type="ChEBI" id="CHEBI:32814"/>
        <dbReference type="ChEBI" id="CHEBI:43474"/>
        <dbReference type="ChEBI" id="CHEBI:58228"/>
        <dbReference type="EC" id="2.1.3.2"/>
    </reaction>
</comment>
<dbReference type="EC" id="2.1.3.2" evidence="7"/>
<dbReference type="NCBIfam" id="TIGR00670">
    <property type="entry name" value="asp_carb_tr"/>
    <property type="match status" value="1"/>
</dbReference>
<feature type="binding site" evidence="7">
    <location>
        <position position="99"/>
    </location>
    <ligand>
        <name>carbamoyl phosphate</name>
        <dbReference type="ChEBI" id="CHEBI:58228"/>
    </ligand>
</feature>
<proteinExistence type="inferred from homology"/>
<dbReference type="PANTHER" id="PTHR45753:SF6">
    <property type="entry name" value="ASPARTATE CARBAMOYLTRANSFERASE"/>
    <property type="match status" value="1"/>
</dbReference>
<comment type="function">
    <text evidence="5 7">Catalyzes the condensation of carbamoyl phosphate and aspartate to form carbamoyl aspartate and inorganic phosphate, the committed step in the de novo pyrimidine nucleotide biosynthesis pathway.</text>
</comment>
<dbReference type="STRING" id="217031.ABB05_08495"/>
<sequence>MKHLLTMNDLTTNEILEILHTADSFAKGDSWSPEQKVYATNLFFEPSTRTKTSFEMAERRIGLDVIPFETGYCSTTKGESLYDTVRTLESIGISVAVIRHEQEAYYNELKDKVNLHLVNGGDGCGQHPTQCLLDLLTIQQEFGSFEGLKVAIIGDLNHSRVAKSNLKALNALGAEVIFSGPDEWFLNEETYNYKIDEIIESVDVIMLLRIQYERHLSLSAITAEQYHQQYGLTIERENRMKKGSIIMHPAPVNRQIEIADSLVECERSRIFKQMENGVYVRMAVLRKLLESQEV</sequence>
<dbReference type="Pfam" id="PF02729">
    <property type="entry name" value="OTCace_N"/>
    <property type="match status" value="1"/>
</dbReference>
<evidence type="ECO:0000313" key="11">
    <source>
        <dbReference type="Proteomes" id="UP000077881"/>
    </source>
</evidence>
<gene>
    <name evidence="7" type="primary">pyrB</name>
    <name evidence="10" type="ORF">ABB05_08495</name>
</gene>
<dbReference type="PRINTS" id="PR00101">
    <property type="entry name" value="ATCASE"/>
</dbReference>
<dbReference type="InterPro" id="IPR036901">
    <property type="entry name" value="Asp/Orn_carbamoylTrfase_sf"/>
</dbReference>
<dbReference type="InterPro" id="IPR006132">
    <property type="entry name" value="Asp/Orn_carbamoyltranf_P-bd"/>
</dbReference>
<dbReference type="InterPro" id="IPR006130">
    <property type="entry name" value="Asp/Orn_carbamoylTrfase"/>
</dbReference>
<accession>A0A177ZY37</accession>
<feature type="binding site" evidence="7">
    <location>
        <position position="160"/>
    </location>
    <ligand>
        <name>L-aspartate</name>
        <dbReference type="ChEBI" id="CHEBI:29991"/>
    </ligand>
</feature>
<keyword evidence="3 7" id="KW-0808">Transferase</keyword>